<dbReference type="InterPro" id="IPR010982">
    <property type="entry name" value="Lambda_DNA-bd_dom_sf"/>
</dbReference>
<dbReference type="SMART" id="SM00530">
    <property type="entry name" value="HTH_XRE"/>
    <property type="match status" value="1"/>
</dbReference>
<evidence type="ECO:0000259" key="1">
    <source>
        <dbReference type="PROSITE" id="PS50943"/>
    </source>
</evidence>
<evidence type="ECO:0000313" key="2">
    <source>
        <dbReference type="EMBL" id="MFC5834631.1"/>
    </source>
</evidence>
<dbReference type="CDD" id="cd00093">
    <property type="entry name" value="HTH_XRE"/>
    <property type="match status" value="1"/>
</dbReference>
<dbReference type="PROSITE" id="PS50943">
    <property type="entry name" value="HTH_CROC1"/>
    <property type="match status" value="1"/>
</dbReference>
<dbReference type="EMBL" id="JBHSPA010000114">
    <property type="protein sequence ID" value="MFC5834631.1"/>
    <property type="molecule type" value="Genomic_DNA"/>
</dbReference>
<dbReference type="Gene3D" id="1.10.260.40">
    <property type="entry name" value="lambda repressor-like DNA-binding domains"/>
    <property type="match status" value="1"/>
</dbReference>
<organism evidence="2 3">
    <name type="scientific">Nonomuraea insulae</name>
    <dbReference type="NCBI Taxonomy" id="1616787"/>
    <lineage>
        <taxon>Bacteria</taxon>
        <taxon>Bacillati</taxon>
        <taxon>Actinomycetota</taxon>
        <taxon>Actinomycetes</taxon>
        <taxon>Streptosporangiales</taxon>
        <taxon>Streptosporangiaceae</taxon>
        <taxon>Nonomuraea</taxon>
    </lineage>
</organism>
<proteinExistence type="predicted"/>
<evidence type="ECO:0000313" key="3">
    <source>
        <dbReference type="Proteomes" id="UP001596058"/>
    </source>
</evidence>
<dbReference type="SUPFAM" id="SSF47413">
    <property type="entry name" value="lambda repressor-like DNA-binding domains"/>
    <property type="match status" value="1"/>
</dbReference>
<keyword evidence="3" id="KW-1185">Reference proteome</keyword>
<name>A0ABW1DAP2_9ACTN</name>
<dbReference type="RefSeq" id="WP_379524045.1">
    <property type="nucleotide sequence ID" value="NZ_JBHSPA010000114.1"/>
</dbReference>
<gene>
    <name evidence="2" type="ORF">ACFPZ3_63235</name>
</gene>
<accession>A0ABW1DAP2</accession>
<reference evidence="3" key="1">
    <citation type="journal article" date="2019" name="Int. J. Syst. Evol. Microbiol.">
        <title>The Global Catalogue of Microorganisms (GCM) 10K type strain sequencing project: providing services to taxonomists for standard genome sequencing and annotation.</title>
        <authorList>
            <consortium name="The Broad Institute Genomics Platform"/>
            <consortium name="The Broad Institute Genome Sequencing Center for Infectious Disease"/>
            <person name="Wu L."/>
            <person name="Ma J."/>
        </authorList>
    </citation>
    <scope>NUCLEOTIDE SEQUENCE [LARGE SCALE GENOMIC DNA]</scope>
    <source>
        <strain evidence="3">CCUG 53903</strain>
    </source>
</reference>
<feature type="domain" description="HTH cro/C1-type" evidence="1">
    <location>
        <begin position="9"/>
        <end position="63"/>
    </location>
</feature>
<sequence length="155" mass="16704">MQEFSGDKLRHYIKSRGFSVSEFAEAIARHPGAVYGYMEGHRNPSLEIVTIMADRLGVNVGDLFTDTDLENAVAEFCRDIIRAGLDSLATPGGREEGALLDEGMTPAGLLLNRVQGAPHRSEGKVVLEAIERLSAIVPDLSEWAQSKLGLPKGAA</sequence>
<dbReference type="Pfam" id="PF01381">
    <property type="entry name" value="HTH_3"/>
    <property type="match status" value="1"/>
</dbReference>
<comment type="caution">
    <text evidence="2">The sequence shown here is derived from an EMBL/GenBank/DDBJ whole genome shotgun (WGS) entry which is preliminary data.</text>
</comment>
<dbReference type="InterPro" id="IPR001387">
    <property type="entry name" value="Cro/C1-type_HTH"/>
</dbReference>
<dbReference type="Proteomes" id="UP001596058">
    <property type="component" value="Unassembled WGS sequence"/>
</dbReference>
<protein>
    <submittedName>
        <fullName evidence="2">Helix-turn-helix domain-containing protein</fullName>
    </submittedName>
</protein>